<keyword evidence="9" id="KW-1185">Reference proteome</keyword>
<comment type="similarity">
    <text evidence="2">Belongs to the PpiC/parvulin rotamase family.</text>
</comment>
<evidence type="ECO:0000256" key="2">
    <source>
        <dbReference type="ARBA" id="ARBA00007656"/>
    </source>
</evidence>
<organism evidence="8 9">
    <name type="scientific">Malikia granosa</name>
    <dbReference type="NCBI Taxonomy" id="263067"/>
    <lineage>
        <taxon>Bacteria</taxon>
        <taxon>Pseudomonadati</taxon>
        <taxon>Pseudomonadota</taxon>
        <taxon>Betaproteobacteria</taxon>
        <taxon>Burkholderiales</taxon>
        <taxon>Comamonadaceae</taxon>
        <taxon>Malikia</taxon>
    </lineage>
</organism>
<feature type="domain" description="PpiC" evidence="7">
    <location>
        <begin position="120"/>
        <end position="227"/>
    </location>
</feature>
<protein>
    <recommendedName>
        <fullName evidence="3">peptidylprolyl isomerase</fullName>
        <ecNumber evidence="3">5.2.1.8</ecNumber>
    </recommendedName>
</protein>
<sequence>MEQTGCGTSCGCGSSAAAALPAAAAMESVPASVNGIALHAPGEQPAPDALRERAYAELLRQQAVRLGCLPEQAVSLAPELGAAEREAIEAMLEREVLLPEPSEEACLRHYAANKSQHVIDQAVHLRHILFAVTPGVDVQKLAQRAEAALLELTRKDAPAGRFEQLAAELSNCPSGAQGGDLGWIGPRDCAPELAQALFFQSEPGFGIGLHPRLVHTRYGLHIIELLERRKGRQLEFEAVRDSIAAQLELRSRATAWRQYMLLLVGQAEIVGLELEGADTPLVQ</sequence>
<name>A0A2S9K166_9BURK</name>
<keyword evidence="5 6" id="KW-0413">Isomerase</keyword>
<evidence type="ECO:0000313" key="9">
    <source>
        <dbReference type="Proteomes" id="UP000238589"/>
    </source>
</evidence>
<dbReference type="Proteomes" id="UP000238589">
    <property type="component" value="Unassembled WGS sequence"/>
</dbReference>
<dbReference type="EC" id="5.2.1.8" evidence="3"/>
<dbReference type="PROSITE" id="PS01096">
    <property type="entry name" value="PPIC_PPIASE_1"/>
    <property type="match status" value="1"/>
</dbReference>
<keyword evidence="4 6" id="KW-0697">Rotamase</keyword>
<evidence type="ECO:0000256" key="1">
    <source>
        <dbReference type="ARBA" id="ARBA00000971"/>
    </source>
</evidence>
<dbReference type="GO" id="GO:0003755">
    <property type="term" value="F:peptidyl-prolyl cis-trans isomerase activity"/>
    <property type="evidence" value="ECO:0007669"/>
    <property type="project" value="UniProtKB-KW"/>
</dbReference>
<evidence type="ECO:0000256" key="5">
    <source>
        <dbReference type="ARBA" id="ARBA00023235"/>
    </source>
</evidence>
<dbReference type="PROSITE" id="PS50198">
    <property type="entry name" value="PPIC_PPIASE_2"/>
    <property type="match status" value="1"/>
</dbReference>
<dbReference type="PANTHER" id="PTHR47245">
    <property type="entry name" value="PEPTIDYLPROLYL ISOMERASE"/>
    <property type="match status" value="1"/>
</dbReference>
<dbReference type="EMBL" id="PVLQ01000088">
    <property type="protein sequence ID" value="PRD64171.1"/>
    <property type="molecule type" value="Genomic_DNA"/>
</dbReference>
<dbReference type="PANTHER" id="PTHR47245:SF2">
    <property type="entry name" value="PEPTIDYL-PROLYL CIS-TRANS ISOMERASE HP_0175-RELATED"/>
    <property type="match status" value="1"/>
</dbReference>
<proteinExistence type="inferred from homology"/>
<gene>
    <name evidence="8" type="ORF">C6P64_15980</name>
</gene>
<dbReference type="AlphaFoldDB" id="A0A2S9K166"/>
<dbReference type="SUPFAM" id="SSF54534">
    <property type="entry name" value="FKBP-like"/>
    <property type="match status" value="1"/>
</dbReference>
<dbReference type="Pfam" id="PF00639">
    <property type="entry name" value="Rotamase"/>
    <property type="match status" value="1"/>
</dbReference>
<comment type="caution">
    <text evidence="8">The sequence shown here is derived from an EMBL/GenBank/DDBJ whole genome shotgun (WGS) entry which is preliminary data.</text>
</comment>
<dbReference type="Gene3D" id="3.10.50.40">
    <property type="match status" value="1"/>
</dbReference>
<evidence type="ECO:0000259" key="7">
    <source>
        <dbReference type="PROSITE" id="PS50198"/>
    </source>
</evidence>
<dbReference type="InterPro" id="IPR050245">
    <property type="entry name" value="PrsA_foldase"/>
</dbReference>
<dbReference type="InterPro" id="IPR046357">
    <property type="entry name" value="PPIase_dom_sf"/>
</dbReference>
<dbReference type="OrthoDB" id="9769613at2"/>
<comment type="catalytic activity">
    <reaction evidence="1">
        <text>[protein]-peptidylproline (omega=180) = [protein]-peptidylproline (omega=0)</text>
        <dbReference type="Rhea" id="RHEA:16237"/>
        <dbReference type="Rhea" id="RHEA-COMP:10747"/>
        <dbReference type="Rhea" id="RHEA-COMP:10748"/>
        <dbReference type="ChEBI" id="CHEBI:83833"/>
        <dbReference type="ChEBI" id="CHEBI:83834"/>
        <dbReference type="EC" id="5.2.1.8"/>
    </reaction>
</comment>
<reference evidence="8 9" key="1">
    <citation type="submission" date="2018-03" db="EMBL/GenBank/DDBJ databases">
        <title>Comparative genomics illustrates the genes involved in a hyperalkaliphilic mechanisms of Serpentinomonas isolated from highly-alkaline calcium-rich serpentinized springs.</title>
        <authorList>
            <person name="Suzuki S."/>
            <person name="Ishii S."/>
            <person name="Walworth N."/>
            <person name="Bird L."/>
            <person name="Kuenen J.G."/>
            <person name="Nealson K.H."/>
        </authorList>
    </citation>
    <scope>NUCLEOTIDE SEQUENCE [LARGE SCALE GENOMIC DNA]</scope>
    <source>
        <strain evidence="8 9">P1</strain>
    </source>
</reference>
<evidence type="ECO:0000256" key="4">
    <source>
        <dbReference type="ARBA" id="ARBA00023110"/>
    </source>
</evidence>
<evidence type="ECO:0000313" key="8">
    <source>
        <dbReference type="EMBL" id="PRD64171.1"/>
    </source>
</evidence>
<dbReference type="InterPro" id="IPR000297">
    <property type="entry name" value="PPIase_PpiC"/>
</dbReference>
<accession>A0A2S9K166</accession>
<dbReference type="InterPro" id="IPR023058">
    <property type="entry name" value="PPIase_PpiC_CS"/>
</dbReference>
<evidence type="ECO:0000256" key="3">
    <source>
        <dbReference type="ARBA" id="ARBA00013194"/>
    </source>
</evidence>
<evidence type="ECO:0000256" key="6">
    <source>
        <dbReference type="PROSITE-ProRule" id="PRU00278"/>
    </source>
</evidence>